<dbReference type="Gene3D" id="3.40.390.10">
    <property type="entry name" value="Collagenase (Catalytic Domain)"/>
    <property type="match status" value="1"/>
</dbReference>
<feature type="region of interest" description="Disordered" evidence="1">
    <location>
        <begin position="39"/>
        <end position="58"/>
    </location>
</feature>
<evidence type="ECO:0008006" key="5">
    <source>
        <dbReference type="Google" id="ProtNLM"/>
    </source>
</evidence>
<accession>A0AAF0DLK1</accession>
<dbReference type="InterPro" id="IPR024079">
    <property type="entry name" value="MetalloPept_cat_dom_sf"/>
</dbReference>
<evidence type="ECO:0000313" key="4">
    <source>
        <dbReference type="Proteomes" id="UP001219355"/>
    </source>
</evidence>
<dbReference type="AlphaFoldDB" id="A0AAF0DLK1"/>
<sequence>MRSIILLALFTSLCAAIAQHPNGEWRTPSLVARVNNQQVANPDNEADDEDPVTKTKTPKSRVLVIGEPKEAVDRWFDWDETCTDQTERQEITAAFQDALELAATSSKFLKALRDRLPKQPGSAANKDNVAFVVQEDPAFTQMFYAQDNHIDDVRETFDVLLQKMKSFNGRNGDKNGVRFICDKEGKVKSAKGESFCGTGDTAAQAITTNAGDHGIIESKYSFDHSASIVFCPAFFDRTRFPNMFMIAGVDIPKTLDHVDCKERIMLHEWLHLKFTRDIGPSPDEIGFEKAAKVAGKSSPRKADWANAKKNCDNYAWYALYAYWNNNGDACGQDAWPAGVRKPNKP</sequence>
<proteinExistence type="predicted"/>
<feature type="signal peptide" evidence="2">
    <location>
        <begin position="1"/>
        <end position="18"/>
    </location>
</feature>
<dbReference type="EMBL" id="CP120629">
    <property type="protein sequence ID" value="WEW59872.1"/>
    <property type="molecule type" value="Genomic_DNA"/>
</dbReference>
<evidence type="ECO:0000256" key="1">
    <source>
        <dbReference type="SAM" id="MobiDB-lite"/>
    </source>
</evidence>
<evidence type="ECO:0000256" key="2">
    <source>
        <dbReference type="SAM" id="SignalP"/>
    </source>
</evidence>
<protein>
    <recommendedName>
        <fullName evidence="5">Lysine-specific metallo-endopeptidase domain-containing protein</fullName>
    </recommendedName>
</protein>
<organism evidence="3 4">
    <name type="scientific">Emydomyces testavorans</name>
    <dbReference type="NCBI Taxonomy" id="2070801"/>
    <lineage>
        <taxon>Eukaryota</taxon>
        <taxon>Fungi</taxon>
        <taxon>Dikarya</taxon>
        <taxon>Ascomycota</taxon>
        <taxon>Pezizomycotina</taxon>
        <taxon>Eurotiomycetes</taxon>
        <taxon>Eurotiomycetidae</taxon>
        <taxon>Onygenales</taxon>
        <taxon>Nannizziopsiaceae</taxon>
        <taxon>Emydomyces</taxon>
    </lineage>
</organism>
<keyword evidence="2" id="KW-0732">Signal</keyword>
<gene>
    <name evidence="3" type="ORF">PRK78_005353</name>
</gene>
<feature type="chain" id="PRO_5041990140" description="Lysine-specific metallo-endopeptidase domain-containing protein" evidence="2">
    <location>
        <begin position="19"/>
        <end position="345"/>
    </location>
</feature>
<dbReference type="SUPFAM" id="SSF55486">
    <property type="entry name" value="Metalloproteases ('zincins'), catalytic domain"/>
    <property type="match status" value="1"/>
</dbReference>
<keyword evidence="4" id="KW-1185">Reference proteome</keyword>
<dbReference type="Proteomes" id="UP001219355">
    <property type="component" value="Chromosome 3"/>
</dbReference>
<dbReference type="GO" id="GO:0008237">
    <property type="term" value="F:metallopeptidase activity"/>
    <property type="evidence" value="ECO:0007669"/>
    <property type="project" value="InterPro"/>
</dbReference>
<reference evidence="3" key="1">
    <citation type="submission" date="2023-03" db="EMBL/GenBank/DDBJ databases">
        <title>Emydomyces testavorans Genome Sequence.</title>
        <authorList>
            <person name="Hoyer L."/>
        </authorList>
    </citation>
    <scope>NUCLEOTIDE SEQUENCE</scope>
    <source>
        <strain evidence="3">16-2883</strain>
    </source>
</reference>
<evidence type="ECO:0000313" key="3">
    <source>
        <dbReference type="EMBL" id="WEW59872.1"/>
    </source>
</evidence>
<name>A0AAF0DLK1_9EURO</name>